<keyword evidence="3" id="KW-0378">Hydrolase</keyword>
<dbReference type="CDD" id="cd18808">
    <property type="entry name" value="SF1_C_Upf1"/>
    <property type="match status" value="1"/>
</dbReference>
<dbReference type="GO" id="GO:0043139">
    <property type="term" value="F:5'-3' DNA helicase activity"/>
    <property type="evidence" value="ECO:0007669"/>
    <property type="project" value="TreeGrafter"/>
</dbReference>
<feature type="compositionally biased region" description="Basic residues" evidence="6">
    <location>
        <begin position="40"/>
        <end position="53"/>
    </location>
</feature>
<dbReference type="InterPro" id="IPR050534">
    <property type="entry name" value="Coronavir_polyprotein_1ab"/>
</dbReference>
<dbReference type="GO" id="GO:0005694">
    <property type="term" value="C:chromosome"/>
    <property type="evidence" value="ECO:0007669"/>
    <property type="project" value="UniProtKB-ARBA"/>
</dbReference>
<feature type="domain" description="RNB" evidence="7">
    <location>
        <begin position="601"/>
        <end position="965"/>
    </location>
</feature>
<reference evidence="9 10" key="1">
    <citation type="submission" date="2025-04" db="UniProtKB">
        <authorList>
            <consortium name="RefSeq"/>
        </authorList>
    </citation>
    <scope>IDENTIFICATION</scope>
    <source>
        <tissue evidence="9 10">Whole sample</tissue>
    </source>
</reference>
<evidence type="ECO:0000256" key="1">
    <source>
        <dbReference type="ARBA" id="ARBA00007913"/>
    </source>
</evidence>
<evidence type="ECO:0000256" key="2">
    <source>
        <dbReference type="ARBA" id="ARBA00022741"/>
    </source>
</evidence>
<feature type="region of interest" description="Disordered" evidence="6">
    <location>
        <begin position="27"/>
        <end position="161"/>
    </location>
</feature>
<evidence type="ECO:0000256" key="6">
    <source>
        <dbReference type="SAM" id="MobiDB-lite"/>
    </source>
</evidence>
<dbReference type="PANTHER" id="PTHR43788:SF16">
    <property type="entry name" value="HELICASE WITH ZINC FINGER 2"/>
    <property type="match status" value="1"/>
</dbReference>
<dbReference type="InterPro" id="IPR041679">
    <property type="entry name" value="DNA2/NAM7-like_C"/>
</dbReference>
<dbReference type="SUPFAM" id="SSF50249">
    <property type="entry name" value="Nucleic acid-binding proteins"/>
    <property type="match status" value="1"/>
</dbReference>
<evidence type="ECO:0000256" key="5">
    <source>
        <dbReference type="ARBA" id="ARBA00022840"/>
    </source>
</evidence>
<evidence type="ECO:0000313" key="9">
    <source>
        <dbReference type="RefSeq" id="XP_022316915.1"/>
    </source>
</evidence>
<feature type="compositionally biased region" description="Polar residues" evidence="6">
    <location>
        <begin position="74"/>
        <end position="83"/>
    </location>
</feature>
<evidence type="ECO:0000313" key="11">
    <source>
        <dbReference type="RefSeq" id="XP_022316917.1"/>
    </source>
</evidence>
<feature type="compositionally biased region" description="Basic and acidic residues" evidence="6">
    <location>
        <begin position="96"/>
        <end position="105"/>
    </location>
</feature>
<dbReference type="GO" id="GO:0004540">
    <property type="term" value="F:RNA nuclease activity"/>
    <property type="evidence" value="ECO:0007669"/>
    <property type="project" value="InterPro"/>
</dbReference>
<name>A0A8B8CM36_CRAVI</name>
<keyword evidence="4" id="KW-0347">Helicase</keyword>
<dbReference type="SUPFAM" id="SSF52540">
    <property type="entry name" value="P-loop containing nucleoside triphosphate hydrolases"/>
    <property type="match status" value="1"/>
</dbReference>
<dbReference type="Pfam" id="PF13087">
    <property type="entry name" value="AAA_12"/>
    <property type="match status" value="1"/>
</dbReference>
<feature type="compositionally biased region" description="Basic and acidic residues" evidence="6">
    <location>
        <begin position="146"/>
        <end position="161"/>
    </location>
</feature>
<dbReference type="GeneID" id="111120479"/>
<dbReference type="RefSeq" id="XP_022316915.1">
    <property type="nucleotide sequence ID" value="XM_022461207.1"/>
</dbReference>
<protein>
    <submittedName>
        <fullName evidence="9 10">Helicase with zinc finger domain 2-like isoform X1</fullName>
    </submittedName>
</protein>
<dbReference type="PROSITE" id="PS01175">
    <property type="entry name" value="RIBONUCLEASE_II"/>
    <property type="match status" value="1"/>
</dbReference>
<dbReference type="InterPro" id="IPR027417">
    <property type="entry name" value="P-loop_NTPase"/>
</dbReference>
<keyword evidence="8" id="KW-1185">Reference proteome</keyword>
<organism evidence="8 11">
    <name type="scientific">Crassostrea virginica</name>
    <name type="common">Eastern oyster</name>
    <dbReference type="NCBI Taxonomy" id="6565"/>
    <lineage>
        <taxon>Eukaryota</taxon>
        <taxon>Metazoa</taxon>
        <taxon>Spiralia</taxon>
        <taxon>Lophotrochozoa</taxon>
        <taxon>Mollusca</taxon>
        <taxon>Bivalvia</taxon>
        <taxon>Autobranchia</taxon>
        <taxon>Pteriomorphia</taxon>
        <taxon>Ostreida</taxon>
        <taxon>Ostreoidea</taxon>
        <taxon>Ostreidae</taxon>
        <taxon>Crassostrea</taxon>
    </lineage>
</organism>
<dbReference type="InterPro" id="IPR012340">
    <property type="entry name" value="NA-bd_OB-fold"/>
</dbReference>
<dbReference type="KEGG" id="cvn:111120479"/>
<dbReference type="PANTHER" id="PTHR43788">
    <property type="entry name" value="DNA2/NAM7 HELICASE FAMILY MEMBER"/>
    <property type="match status" value="1"/>
</dbReference>
<dbReference type="GO" id="GO:0016787">
    <property type="term" value="F:hydrolase activity"/>
    <property type="evidence" value="ECO:0007669"/>
    <property type="project" value="UniProtKB-KW"/>
</dbReference>
<keyword evidence="2" id="KW-0547">Nucleotide-binding</keyword>
<evidence type="ECO:0000313" key="10">
    <source>
        <dbReference type="RefSeq" id="XP_022316916.1"/>
    </source>
</evidence>
<dbReference type="GO" id="GO:0003723">
    <property type="term" value="F:RNA binding"/>
    <property type="evidence" value="ECO:0007669"/>
    <property type="project" value="InterPro"/>
</dbReference>
<accession>A0A8B8CM36</accession>
<dbReference type="InterPro" id="IPR047187">
    <property type="entry name" value="SF1_C_Upf1"/>
</dbReference>
<dbReference type="InterPro" id="IPR001900">
    <property type="entry name" value="RNase_II/R"/>
</dbReference>
<evidence type="ECO:0000259" key="7">
    <source>
        <dbReference type="SMART" id="SM00955"/>
    </source>
</evidence>
<dbReference type="RefSeq" id="XP_022316916.1">
    <property type="nucleotide sequence ID" value="XM_022461208.1"/>
</dbReference>
<dbReference type="GO" id="GO:0005524">
    <property type="term" value="F:ATP binding"/>
    <property type="evidence" value="ECO:0007669"/>
    <property type="project" value="UniProtKB-KW"/>
</dbReference>
<evidence type="ECO:0000256" key="3">
    <source>
        <dbReference type="ARBA" id="ARBA00022801"/>
    </source>
</evidence>
<dbReference type="SMART" id="SM00955">
    <property type="entry name" value="RNB"/>
    <property type="match status" value="1"/>
</dbReference>
<dbReference type="InterPro" id="IPR041677">
    <property type="entry name" value="DNA2/NAM7_AAA_11"/>
</dbReference>
<dbReference type="Pfam" id="PF13086">
    <property type="entry name" value="AAA_11"/>
    <property type="match status" value="1"/>
</dbReference>
<comment type="similarity">
    <text evidence="1">Belongs to the DNA2/NAM7 helicase family.</text>
</comment>
<dbReference type="FunFam" id="3.40.50.300:FF:000326">
    <property type="entry name" value="P-loop containing nucleoside triphosphate hydrolase"/>
    <property type="match status" value="1"/>
</dbReference>
<dbReference type="Gene3D" id="3.40.50.300">
    <property type="entry name" value="P-loop containing nucleotide triphosphate hydrolases"/>
    <property type="match status" value="2"/>
</dbReference>
<keyword evidence="5" id="KW-0067">ATP-binding</keyword>
<dbReference type="Proteomes" id="UP000694844">
    <property type="component" value="Chromosome 2"/>
</dbReference>
<dbReference type="InterPro" id="IPR056787">
    <property type="entry name" value="OB_HELZ2"/>
</dbReference>
<dbReference type="OrthoDB" id="6287246at2759"/>
<evidence type="ECO:0000313" key="8">
    <source>
        <dbReference type="Proteomes" id="UP000694844"/>
    </source>
</evidence>
<dbReference type="InterPro" id="IPR022966">
    <property type="entry name" value="RNase_II/R_CS"/>
</dbReference>
<dbReference type="Pfam" id="PF25049">
    <property type="entry name" value="OB_HELZ2"/>
    <property type="match status" value="1"/>
</dbReference>
<proteinExistence type="inferred from homology"/>
<feature type="compositionally biased region" description="Polar residues" evidence="6">
    <location>
        <begin position="107"/>
        <end position="135"/>
    </location>
</feature>
<dbReference type="Pfam" id="PF00773">
    <property type="entry name" value="RNB"/>
    <property type="match status" value="1"/>
</dbReference>
<gene>
    <name evidence="9 10 11" type="primary">LOC111120479</name>
</gene>
<sequence>MNRGVSKSNCEPDLEWIKDTLGYKLSQSQKPKRSLERERKTKSRCRPKSRYSKQRTDTTYKQWDQYSEEISDVDWSSDTNALSDDTEFDFPIRNTPQKDEKKEEQGSLLQAESNICENGEVNSQKQNIQKGNQITEHSRIPKTNSKAKETPKQRVNDIDIRGVCHTEENAIGSISKKDGLVKIRDKSLEGVKKGHPPMQSCIIEPDKFQQKGGIKGKQRIKETTTNYTVKHKDEQSSNGHELKETHSGNDLRFTVKPNQKELKCRPQDRHKVCKRYSKQPDNWEGELKTLTTDSTLGLPELSDVSTDDEHSIMQEETSLNDVSFYEKSRKYYDPKIKKECIETEVLTDGLELSEDFVSNCHRRFRKDYYEQMESPSTCIDLCKRNPQKYKLCWVEIFSSHKALCRSVDGNLEIEISGRSNCGKVFNQDEVVVEIFTKNKRLISCHSEENKVYGKIIGVTKTNENRPPHPVFVCTLDDFLMYHMKPICKTVPKIHVFHEKQEKYWQVKIYKHNPQTKELIADRFISISLSKRKEYTFLVCYIKWNGLFPLGAVIGFYDGNCDIRTSLKLICLRNNVSTLYRKNTVIHTEKVISRKTKTEKERNDYSDRLCVFTIDGDETKDIDDALSVSKTANEGYEIGVHISDVTSIIKKNDPLDLEAQERSTSYYPGERNRPYHMLPEPLAENICSLLPNQRRKVLSIFFKLDELGNILDKKIERTIIKSQERFTYCKVQSILSSKDEELNFKKELCILFSISKRLRFQRLKNRSFALPFEALNEESSTSYFQSIEAHHIVEEFMILANKTIAEELVKKFPDFVPLRVQSEPSPSRIDDWLKRHPIIGHFVLSLQQQRLNRNFELSFETIHDDQTTLQIPIQRYIWSKLTHDLKGENYENIQRYIGTDEFHPEQANAYETWISFQETSSYQCSGVSEDSFHFSLGIHRYVHFTSPIRRYADIIIHRLVHAMIDNTVSPYTSYEVKTLCTKINRNRSREFEKQCRLLHLAKRLQSKPLLFHSLVASASDKSMFIRFPGIRDLTKSCGEIQFQLLKLKAKPEIEREDSTVLVTLNWQQRLYSSLGFAQLGASLKRGHLKINPHQKVVFVSLKKWKNLIDCLVKHNFNSLNMASLEEDDLEAAIECKGTHSDVSSESGDGVIKKLQTEFSLTFSRSQVIPVQLGCEKKGGLEVPAVHLVEITRNIKCCIQHMSDPVKCFASYANEHAGNKKMFSKEYIQRWLNIFRMESSTNAVKPTSIIINDLYVSFRCDEGYDGSFVLSKTFCQERDIFITWCEEDEVEPSHQTDFLCIRCELVRGVPSKAKADCPPNERWIWIGHGETKCFQRTKENENIKVYFKLHKESRKPTNSMIDAVTSTGLECTVELIPMNDGDKHIEKALTRLDQVSLAKSIALRGRIPELDQEHIRLAKENDVLDENLQRNNKMQLKATKKALSSRFTLIQGPPGTGKTLTGIKLILLFTKVNLEFRKGGGDHHQVVYCGPSNKSVDLVARWIKRQIPHLSPDMVRMYGSSLENTIFPMPNRDYINQSSCKDNRPDSELAEISLHNLIRQKDRPYAEKITIFDKKFKASPGEVTPEDIMNYKKVVRQAGQEELQKYDVIFCTTAVAANPKFLRATKGKIFQLIIDEAGMCTEPETLAPIIATEAEQVVLIGDHKQLQPIIICPEAAKLGLSKSLFERYADNAVFLDTQYRMNPKICEFPSKQFYKGKLKTGPVGKWIVDKPLKIWRDPMVPLLFCHIEGEEEILAVATEEGNQQSRSNKAEVDHVVKVYEYLMSHYKMEGCHVKVMSQYNAQCFAIREALKMKNFINSNVTTAVSSQGGEWDYVIFSAVRSLPEYRIEKHRNKGWCQKNLGFITDVHQINVVLTRARKGIIIIGNKNLLQCDDTWKALLDHYAELGCVVDAETQDLTPIPRHKQGRSNRR</sequence>
<evidence type="ECO:0000256" key="4">
    <source>
        <dbReference type="ARBA" id="ARBA00022806"/>
    </source>
</evidence>
<dbReference type="RefSeq" id="XP_022316917.1">
    <property type="nucleotide sequence ID" value="XM_022461209.1"/>
</dbReference>